<evidence type="ECO:0000313" key="3">
    <source>
        <dbReference type="Proteomes" id="UP001215598"/>
    </source>
</evidence>
<gene>
    <name evidence="2" type="ORF">B0H16DRAFT_81098</name>
</gene>
<evidence type="ECO:0000313" key="2">
    <source>
        <dbReference type="EMBL" id="KAJ7774962.1"/>
    </source>
</evidence>
<name>A0AAD7NU16_9AGAR</name>
<sequence>MHYFLLILFVAPPDVHARGVVRKTRESSAPCVTPGRRSHSRAVARLFSSLSFLFRFPLIGSWVYKTSGEQEGFHSPRLSLVVLAPFVFVNPPSPHQISFSLRSLQRCISVP</sequence>
<keyword evidence="1" id="KW-0732">Signal</keyword>
<evidence type="ECO:0008006" key="4">
    <source>
        <dbReference type="Google" id="ProtNLM"/>
    </source>
</evidence>
<dbReference type="EMBL" id="JARKIB010000011">
    <property type="protein sequence ID" value="KAJ7774962.1"/>
    <property type="molecule type" value="Genomic_DNA"/>
</dbReference>
<organism evidence="2 3">
    <name type="scientific">Mycena metata</name>
    <dbReference type="NCBI Taxonomy" id="1033252"/>
    <lineage>
        <taxon>Eukaryota</taxon>
        <taxon>Fungi</taxon>
        <taxon>Dikarya</taxon>
        <taxon>Basidiomycota</taxon>
        <taxon>Agaricomycotina</taxon>
        <taxon>Agaricomycetes</taxon>
        <taxon>Agaricomycetidae</taxon>
        <taxon>Agaricales</taxon>
        <taxon>Marasmiineae</taxon>
        <taxon>Mycenaceae</taxon>
        <taxon>Mycena</taxon>
    </lineage>
</organism>
<protein>
    <recommendedName>
        <fullName evidence="4">Secreted protein</fullName>
    </recommendedName>
</protein>
<accession>A0AAD7NU16</accession>
<reference evidence="2" key="1">
    <citation type="submission" date="2023-03" db="EMBL/GenBank/DDBJ databases">
        <title>Massive genome expansion in bonnet fungi (Mycena s.s.) driven by repeated elements and novel gene families across ecological guilds.</title>
        <authorList>
            <consortium name="Lawrence Berkeley National Laboratory"/>
            <person name="Harder C.B."/>
            <person name="Miyauchi S."/>
            <person name="Viragh M."/>
            <person name="Kuo A."/>
            <person name="Thoen E."/>
            <person name="Andreopoulos B."/>
            <person name="Lu D."/>
            <person name="Skrede I."/>
            <person name="Drula E."/>
            <person name="Henrissat B."/>
            <person name="Morin E."/>
            <person name="Kohler A."/>
            <person name="Barry K."/>
            <person name="LaButti K."/>
            <person name="Morin E."/>
            <person name="Salamov A."/>
            <person name="Lipzen A."/>
            <person name="Mereny Z."/>
            <person name="Hegedus B."/>
            <person name="Baldrian P."/>
            <person name="Stursova M."/>
            <person name="Weitz H."/>
            <person name="Taylor A."/>
            <person name="Grigoriev I.V."/>
            <person name="Nagy L.G."/>
            <person name="Martin F."/>
            <person name="Kauserud H."/>
        </authorList>
    </citation>
    <scope>NUCLEOTIDE SEQUENCE</scope>
    <source>
        <strain evidence="2">CBHHK182m</strain>
    </source>
</reference>
<dbReference type="AlphaFoldDB" id="A0AAD7NU16"/>
<proteinExistence type="predicted"/>
<dbReference type="Proteomes" id="UP001215598">
    <property type="component" value="Unassembled WGS sequence"/>
</dbReference>
<keyword evidence="3" id="KW-1185">Reference proteome</keyword>
<feature type="chain" id="PRO_5042269218" description="Secreted protein" evidence="1">
    <location>
        <begin position="18"/>
        <end position="111"/>
    </location>
</feature>
<comment type="caution">
    <text evidence="2">The sequence shown here is derived from an EMBL/GenBank/DDBJ whole genome shotgun (WGS) entry which is preliminary data.</text>
</comment>
<feature type="signal peptide" evidence="1">
    <location>
        <begin position="1"/>
        <end position="17"/>
    </location>
</feature>
<evidence type="ECO:0000256" key="1">
    <source>
        <dbReference type="SAM" id="SignalP"/>
    </source>
</evidence>